<accession>A0A9J6AUL5</accession>
<keyword evidence="2" id="KW-1185">Reference proteome</keyword>
<evidence type="ECO:0000313" key="2">
    <source>
        <dbReference type="Proteomes" id="UP000824120"/>
    </source>
</evidence>
<dbReference type="EMBL" id="JACXVP010000002">
    <property type="protein sequence ID" value="KAG5628033.1"/>
    <property type="molecule type" value="Genomic_DNA"/>
</dbReference>
<dbReference type="AlphaFoldDB" id="A0A9J6AUL5"/>
<name>A0A9J6AUL5_SOLCO</name>
<organism evidence="1 2">
    <name type="scientific">Solanum commersonii</name>
    <name type="common">Commerson's wild potato</name>
    <name type="synonym">Commerson's nightshade</name>
    <dbReference type="NCBI Taxonomy" id="4109"/>
    <lineage>
        <taxon>Eukaryota</taxon>
        <taxon>Viridiplantae</taxon>
        <taxon>Streptophyta</taxon>
        <taxon>Embryophyta</taxon>
        <taxon>Tracheophyta</taxon>
        <taxon>Spermatophyta</taxon>
        <taxon>Magnoliopsida</taxon>
        <taxon>eudicotyledons</taxon>
        <taxon>Gunneridae</taxon>
        <taxon>Pentapetalae</taxon>
        <taxon>asterids</taxon>
        <taxon>lamiids</taxon>
        <taxon>Solanales</taxon>
        <taxon>Solanaceae</taxon>
        <taxon>Solanoideae</taxon>
        <taxon>Solaneae</taxon>
        <taxon>Solanum</taxon>
    </lineage>
</organism>
<sequence length="63" mass="7196">MVLRVNINQIEPKTTRLDMQSSNCRNRAKALTRNYAATLKLFHTYLISTARVKASQASWQANT</sequence>
<dbReference type="Proteomes" id="UP000824120">
    <property type="component" value="Chromosome 2"/>
</dbReference>
<gene>
    <name evidence="1" type="ORF">H5410_013251</name>
</gene>
<comment type="caution">
    <text evidence="1">The sequence shown here is derived from an EMBL/GenBank/DDBJ whole genome shotgun (WGS) entry which is preliminary data.</text>
</comment>
<proteinExistence type="predicted"/>
<protein>
    <submittedName>
        <fullName evidence="1">Uncharacterized protein</fullName>
    </submittedName>
</protein>
<reference evidence="1 2" key="1">
    <citation type="submission" date="2020-09" db="EMBL/GenBank/DDBJ databases">
        <title>De no assembly of potato wild relative species, Solanum commersonii.</title>
        <authorList>
            <person name="Cho K."/>
        </authorList>
    </citation>
    <scope>NUCLEOTIDE SEQUENCE [LARGE SCALE GENOMIC DNA]</scope>
    <source>
        <strain evidence="1">LZ3.2</strain>
        <tissue evidence="1">Leaf</tissue>
    </source>
</reference>
<evidence type="ECO:0000313" key="1">
    <source>
        <dbReference type="EMBL" id="KAG5628033.1"/>
    </source>
</evidence>